<dbReference type="EMBL" id="JBGFUD010000362">
    <property type="protein sequence ID" value="MFH4974361.1"/>
    <property type="molecule type" value="Genomic_DNA"/>
</dbReference>
<gene>
    <name evidence="1" type="ORF">AB6A40_001070</name>
</gene>
<keyword evidence="2" id="KW-1185">Reference proteome</keyword>
<evidence type="ECO:0000313" key="2">
    <source>
        <dbReference type="Proteomes" id="UP001608902"/>
    </source>
</evidence>
<evidence type="ECO:0000313" key="1">
    <source>
        <dbReference type="EMBL" id="MFH4974361.1"/>
    </source>
</evidence>
<sequence>MRTVPYIVDDNCLYFRLVLIVREIAKVIRRAVGMRVRPEIIKVTLHFQRRRLPNTNKLDYKTP</sequence>
<name>A0ABD6E4L3_9BILA</name>
<dbReference type="Proteomes" id="UP001608902">
    <property type="component" value="Unassembled WGS sequence"/>
</dbReference>
<protein>
    <submittedName>
        <fullName evidence="1">Uncharacterized protein</fullName>
    </submittedName>
</protein>
<organism evidence="1 2">
    <name type="scientific">Gnathostoma spinigerum</name>
    <dbReference type="NCBI Taxonomy" id="75299"/>
    <lineage>
        <taxon>Eukaryota</taxon>
        <taxon>Metazoa</taxon>
        <taxon>Ecdysozoa</taxon>
        <taxon>Nematoda</taxon>
        <taxon>Chromadorea</taxon>
        <taxon>Rhabditida</taxon>
        <taxon>Spirurina</taxon>
        <taxon>Gnathostomatomorpha</taxon>
        <taxon>Gnathostomatoidea</taxon>
        <taxon>Gnathostomatidae</taxon>
        <taxon>Gnathostoma</taxon>
    </lineage>
</organism>
<dbReference type="AlphaFoldDB" id="A0ABD6E4L3"/>
<comment type="caution">
    <text evidence="1">The sequence shown here is derived from an EMBL/GenBank/DDBJ whole genome shotgun (WGS) entry which is preliminary data.</text>
</comment>
<reference evidence="1 2" key="1">
    <citation type="submission" date="2024-08" db="EMBL/GenBank/DDBJ databases">
        <title>Gnathostoma spinigerum genome.</title>
        <authorList>
            <person name="Gonzalez-Bertolin B."/>
            <person name="Monzon S."/>
            <person name="Zaballos A."/>
            <person name="Jimenez P."/>
            <person name="Dekumyoy P."/>
            <person name="Varona S."/>
            <person name="Cuesta I."/>
            <person name="Sumanam S."/>
            <person name="Adisakwattana P."/>
            <person name="Gasser R.B."/>
            <person name="Hernandez-Gonzalez A."/>
            <person name="Young N.D."/>
            <person name="Perteguer M.J."/>
        </authorList>
    </citation>
    <scope>NUCLEOTIDE SEQUENCE [LARGE SCALE GENOMIC DNA]</scope>
    <source>
        <strain evidence="1">AL3</strain>
        <tissue evidence="1">Liver</tissue>
    </source>
</reference>
<accession>A0ABD6E4L3</accession>
<proteinExistence type="predicted"/>